<name>A0ABR2KBN0_9EUKA</name>
<evidence type="ECO:0000313" key="2">
    <source>
        <dbReference type="Proteomes" id="UP001470230"/>
    </source>
</evidence>
<gene>
    <name evidence="1" type="ORF">M9Y10_039603</name>
</gene>
<sequence>MNDRTHKSDTFYRAKDPELLRKLGKRETSKNVIEIIPFNNSEFEFTTFVTFAALIEKNYFSSSMIRKDDKTSHIKVFQKKFLFCNPQMYNYSFHITFGINFMPIKVYVKYHMNDFNYIEKNGELCIVLGDPTFYGITADQIDHFHLRNDIRENSLIYQVAKYFVSGWHQCPECVLVYFRKCLPKAQANSQISKTTVLDILKNCPGNIKIFYQMTKDHKEEVRYMSIVFPWSLEVLEKSHYIELDASFYAMKPYKYCITQAIYFNESLPITISIAPSEEIALYQNVIDHLNQYSNYSINWNDKIVLSDIGNSIESVCKRNHITQFLCHRHILEHFGSSCVLSFFVNRLLKCNSYVEFVQISGEVNNELEEYINEKKKMKIKDDKFDLKVEDLQEMLKGEKGDPKSHFFINKWAKWIRRQYHVSTCSNHIEAMHGVINRSLGLNFSFKSKLKNLIETIKNQFENYKVRHGKSIRRKIKANISLILNKLKTPSYDIMDFCVEECSCEEEFYNCMLYGSAIKCQHQLLLPAKHAILSMIEMIKEHVKEDEININHLIISILSQKRIVNQIQNNIVPNVVTLFFPYSNQYDWMSDSILTDFVIAIQNCFKYTIPDMMQIQDTSPTNKIDVYHFTDYVNIIPSNIDDFIHISFTGFDKAEEEIWVKKSLSETEKLTKKIMFETLYEILYVYPDLRRSTAAYAICFDQYLKYLSFTDKSEILKWIPKFKVACSKNADEIMKKHKFFK</sequence>
<proteinExistence type="predicted"/>
<organism evidence="1 2">
    <name type="scientific">Tritrichomonas musculus</name>
    <dbReference type="NCBI Taxonomy" id="1915356"/>
    <lineage>
        <taxon>Eukaryota</taxon>
        <taxon>Metamonada</taxon>
        <taxon>Parabasalia</taxon>
        <taxon>Tritrichomonadida</taxon>
        <taxon>Tritrichomonadidae</taxon>
        <taxon>Tritrichomonas</taxon>
    </lineage>
</organism>
<dbReference type="Proteomes" id="UP001470230">
    <property type="component" value="Unassembled WGS sequence"/>
</dbReference>
<accession>A0ABR2KBN0</accession>
<evidence type="ECO:0000313" key="1">
    <source>
        <dbReference type="EMBL" id="KAK8888524.1"/>
    </source>
</evidence>
<protein>
    <recommendedName>
        <fullName evidence="3">MULE transposase domain-containing protein</fullName>
    </recommendedName>
</protein>
<reference evidence="1 2" key="1">
    <citation type="submission" date="2024-04" db="EMBL/GenBank/DDBJ databases">
        <title>Tritrichomonas musculus Genome.</title>
        <authorList>
            <person name="Alves-Ferreira E."/>
            <person name="Grigg M."/>
            <person name="Lorenzi H."/>
            <person name="Galac M."/>
        </authorList>
    </citation>
    <scope>NUCLEOTIDE SEQUENCE [LARGE SCALE GENOMIC DNA]</scope>
    <source>
        <strain evidence="1 2">EAF2021</strain>
    </source>
</reference>
<comment type="caution">
    <text evidence="1">The sequence shown here is derived from an EMBL/GenBank/DDBJ whole genome shotgun (WGS) entry which is preliminary data.</text>
</comment>
<evidence type="ECO:0008006" key="3">
    <source>
        <dbReference type="Google" id="ProtNLM"/>
    </source>
</evidence>
<dbReference type="EMBL" id="JAPFFF010000006">
    <property type="protein sequence ID" value="KAK8888524.1"/>
    <property type="molecule type" value="Genomic_DNA"/>
</dbReference>
<keyword evidence="2" id="KW-1185">Reference proteome</keyword>